<protein>
    <recommendedName>
        <fullName evidence="1">ChrR-like cupin domain-containing protein</fullName>
    </recommendedName>
</protein>
<gene>
    <name evidence="2" type="ORF">BN1012_Phect1148</name>
</gene>
<evidence type="ECO:0000313" key="2">
    <source>
        <dbReference type="EMBL" id="CDO59362.1"/>
    </source>
</evidence>
<dbReference type="Proteomes" id="UP000032160">
    <property type="component" value="Chromosome I"/>
</dbReference>
<accession>X5MCN3</accession>
<dbReference type="Gene3D" id="2.60.120.10">
    <property type="entry name" value="Jelly Rolls"/>
    <property type="match status" value="1"/>
</dbReference>
<evidence type="ECO:0000313" key="3">
    <source>
        <dbReference type="Proteomes" id="UP000032160"/>
    </source>
</evidence>
<dbReference type="SUPFAM" id="SSF51182">
    <property type="entry name" value="RmlC-like cupins"/>
    <property type="match status" value="2"/>
</dbReference>
<keyword evidence="3" id="KW-1185">Reference proteome</keyword>
<organism evidence="2 3">
    <name type="scientific">Candidatus Phaeomarinibacter ectocarpi</name>
    <dbReference type="NCBI Taxonomy" id="1458461"/>
    <lineage>
        <taxon>Bacteria</taxon>
        <taxon>Pseudomonadati</taxon>
        <taxon>Pseudomonadota</taxon>
        <taxon>Alphaproteobacteria</taxon>
        <taxon>Hyphomicrobiales</taxon>
        <taxon>Parvibaculaceae</taxon>
        <taxon>Candidatus Phaeomarinibacter</taxon>
    </lineage>
</organism>
<dbReference type="KEGG" id="pect:BN1012_Phect1148"/>
<proteinExistence type="predicted"/>
<dbReference type="InterPro" id="IPR011051">
    <property type="entry name" value="RmlC_Cupin_sf"/>
</dbReference>
<feature type="domain" description="ChrR-like cupin" evidence="1">
    <location>
        <begin position="128"/>
        <end position="225"/>
    </location>
</feature>
<reference evidence="2 3" key="1">
    <citation type="journal article" date="2014" name="Front. Genet.">
        <title>Genome and metabolic network of "Candidatus Phaeomarinobacter ectocarpi" Ec32, a new candidate genus of Alphaproteobacteria frequently associated with brown algae.</title>
        <authorList>
            <person name="Dittami S.M."/>
            <person name="Barbeyron T."/>
            <person name="Boyen C."/>
            <person name="Cambefort J."/>
            <person name="Collet G."/>
            <person name="Delage L."/>
            <person name="Gobet A."/>
            <person name="Groisillier A."/>
            <person name="Leblanc C."/>
            <person name="Michel G."/>
            <person name="Scornet D."/>
            <person name="Siegel A."/>
            <person name="Tapia J.E."/>
            <person name="Tonon T."/>
        </authorList>
    </citation>
    <scope>NUCLEOTIDE SEQUENCE [LARGE SCALE GENOMIC DNA]</scope>
    <source>
        <strain evidence="2 3">Ec32</strain>
    </source>
</reference>
<dbReference type="RefSeq" id="WP_197538308.1">
    <property type="nucleotide sequence ID" value="NZ_HG966617.1"/>
</dbReference>
<dbReference type="CDD" id="cd20303">
    <property type="entry name" value="cupin_ChrR_1"/>
    <property type="match status" value="1"/>
</dbReference>
<feature type="domain" description="ChrR-like cupin" evidence="1">
    <location>
        <begin position="19"/>
        <end position="121"/>
    </location>
</feature>
<dbReference type="EMBL" id="HG966617">
    <property type="protein sequence ID" value="CDO59362.1"/>
    <property type="molecule type" value="Genomic_DNA"/>
</dbReference>
<dbReference type="InterPro" id="IPR014710">
    <property type="entry name" value="RmlC-like_jellyroll"/>
</dbReference>
<dbReference type="InterPro" id="IPR025979">
    <property type="entry name" value="ChrR-like_cupin_dom"/>
</dbReference>
<dbReference type="AlphaFoldDB" id="X5MCN3"/>
<sequence length="228" mass="24750">MSQQTASQAPITLFADLTQPAQVDTQAIDWVPSPMAGVERRMIERDGGEVARATSLVRYAAGSRFSAHRHDMGEEYIVLSGTFSDNDGDFPEGTYVRNPPGSSHAPHTDDGCVILVKLRQMPDDEDRTVHVDTKTAPFEPAGVAGYERQVLFCSDYEQVSVERLQPGTGIEAHAAGGEEIFVLDGALSYGGVLYGKGTWLRRAAGQELPMASPDGCRLWVKRGHLSDV</sequence>
<dbReference type="PATRIC" id="fig|1458461.3.peg.1148"/>
<dbReference type="HOGENOM" id="CLU_111523_0_0_5"/>
<dbReference type="Pfam" id="PF12973">
    <property type="entry name" value="Cupin_7"/>
    <property type="match status" value="2"/>
</dbReference>
<evidence type="ECO:0000259" key="1">
    <source>
        <dbReference type="Pfam" id="PF12973"/>
    </source>
</evidence>
<dbReference type="STRING" id="1458461.BN1012_Phect1148"/>
<name>X5MCN3_9HYPH</name>